<feature type="compositionally biased region" description="Basic and acidic residues" evidence="9">
    <location>
        <begin position="342"/>
        <end position="351"/>
    </location>
</feature>
<dbReference type="Gene3D" id="1.20.1070.10">
    <property type="entry name" value="Rhodopsin 7-helix transmembrane proteins"/>
    <property type="match status" value="1"/>
</dbReference>
<accession>A0A8B7YTW1</accession>
<dbReference type="PRINTS" id="PR00237">
    <property type="entry name" value="GPCRRHODOPSN"/>
</dbReference>
<evidence type="ECO:0000256" key="8">
    <source>
        <dbReference type="ARBA" id="ARBA00023224"/>
    </source>
</evidence>
<reference evidence="13" key="1">
    <citation type="submission" date="2025-08" db="UniProtKB">
        <authorList>
            <consortium name="RefSeq"/>
        </authorList>
    </citation>
    <scope>IDENTIFICATION</scope>
</reference>
<dbReference type="GO" id="GO:0004930">
    <property type="term" value="F:G protein-coupled receptor activity"/>
    <property type="evidence" value="ECO:0007669"/>
    <property type="project" value="UniProtKB-KW"/>
</dbReference>
<feature type="domain" description="G-protein coupled receptors family 1 profile" evidence="11">
    <location>
        <begin position="40"/>
        <end position="297"/>
    </location>
</feature>
<dbReference type="PROSITE" id="PS00310">
    <property type="entry name" value="LAMP_1"/>
    <property type="match status" value="1"/>
</dbReference>
<feature type="transmembrane region" description="Helical" evidence="10">
    <location>
        <begin position="63"/>
        <end position="86"/>
    </location>
</feature>
<protein>
    <submittedName>
        <fullName evidence="13">Alpha-1D adrenergic receptor-like</fullName>
    </submittedName>
</protein>
<feature type="transmembrane region" description="Helical" evidence="10">
    <location>
        <begin position="278"/>
        <end position="297"/>
    </location>
</feature>
<evidence type="ECO:0000313" key="12">
    <source>
        <dbReference type="Proteomes" id="UP000694845"/>
    </source>
</evidence>
<feature type="transmembrane region" description="Helical" evidence="10">
    <location>
        <begin position="139"/>
        <end position="161"/>
    </location>
</feature>
<dbReference type="SMART" id="SM01381">
    <property type="entry name" value="7TM_GPCR_Srsx"/>
    <property type="match status" value="1"/>
</dbReference>
<evidence type="ECO:0000256" key="9">
    <source>
        <dbReference type="SAM" id="MobiDB-lite"/>
    </source>
</evidence>
<dbReference type="PANTHER" id="PTHR24228">
    <property type="entry name" value="B2 BRADYKININ RECEPTOR/ANGIOTENSIN II RECEPTOR"/>
    <property type="match status" value="1"/>
</dbReference>
<evidence type="ECO:0000256" key="3">
    <source>
        <dbReference type="ARBA" id="ARBA00022692"/>
    </source>
</evidence>
<gene>
    <name evidence="13" type="primary">LOC110982556</name>
</gene>
<evidence type="ECO:0000313" key="13">
    <source>
        <dbReference type="RefSeq" id="XP_022096738.1"/>
    </source>
</evidence>
<dbReference type="GeneID" id="110982556"/>
<dbReference type="PROSITE" id="PS50262">
    <property type="entry name" value="G_PROTEIN_RECEP_F1_2"/>
    <property type="match status" value="1"/>
</dbReference>
<sequence length="351" mass="39312">MDETTIATTNGTKYPIYLSFTERTLFSAYLFIIMFIGFVGNVTVVFLVLSVKKLQTVTNVFEVNLAVADTLTCLVASLSAVIVLSYELILPMWLCQCIAFGLLTFIGCSLNTLALIAVNRLVAVTDTARIRYRKIYTCWKLTVMIAVAWAIPIFVALIPVFSDYADLGYDPRFSTCTWLSAPVDGLIYSFFVAAVFYPVQLTIVTASYVRIFLFVRSSTRKMTLRGTPQCGTPSSLQKQLSKRQLAVTKNLFLVVCVFLLCIFPYFFVLALDSIAYEALPYTAVLLLTNSCLNPIIYGTKHPDFRVEFCRLFNHFFGRCRSKKAKTSEESSHSVPSSSVKMATRDTKDTTV</sequence>
<organism evidence="12 13">
    <name type="scientific">Acanthaster planci</name>
    <name type="common">Crown-of-thorns starfish</name>
    <dbReference type="NCBI Taxonomy" id="133434"/>
    <lineage>
        <taxon>Eukaryota</taxon>
        <taxon>Metazoa</taxon>
        <taxon>Echinodermata</taxon>
        <taxon>Eleutherozoa</taxon>
        <taxon>Asterozoa</taxon>
        <taxon>Asteroidea</taxon>
        <taxon>Valvatacea</taxon>
        <taxon>Valvatida</taxon>
        <taxon>Acanthasteridae</taxon>
        <taxon>Acanthaster</taxon>
    </lineage>
</organism>
<dbReference type="RefSeq" id="XP_022096738.1">
    <property type="nucleotide sequence ID" value="XM_022241046.1"/>
</dbReference>
<dbReference type="InterPro" id="IPR000276">
    <property type="entry name" value="GPCR_Rhodpsn"/>
</dbReference>
<evidence type="ECO:0000256" key="2">
    <source>
        <dbReference type="ARBA" id="ARBA00022475"/>
    </source>
</evidence>
<evidence type="ECO:0000256" key="1">
    <source>
        <dbReference type="ARBA" id="ARBA00004651"/>
    </source>
</evidence>
<evidence type="ECO:0000256" key="5">
    <source>
        <dbReference type="ARBA" id="ARBA00023040"/>
    </source>
</evidence>
<feature type="transmembrane region" description="Helical" evidence="10">
    <location>
        <begin position="251"/>
        <end position="272"/>
    </location>
</feature>
<evidence type="ECO:0000256" key="4">
    <source>
        <dbReference type="ARBA" id="ARBA00022989"/>
    </source>
</evidence>
<dbReference type="Proteomes" id="UP000694845">
    <property type="component" value="Unplaced"/>
</dbReference>
<keyword evidence="2" id="KW-1003">Cell membrane</keyword>
<comment type="subcellular location">
    <subcellularLocation>
        <location evidence="1">Cell membrane</location>
        <topology evidence="1">Multi-pass membrane protein</topology>
    </subcellularLocation>
</comment>
<dbReference type="Pfam" id="PF00001">
    <property type="entry name" value="7tm_1"/>
    <property type="match status" value="1"/>
</dbReference>
<keyword evidence="12" id="KW-1185">Reference proteome</keyword>
<dbReference type="KEGG" id="aplc:110982556"/>
<dbReference type="InterPro" id="IPR018134">
    <property type="entry name" value="LAMP_CS"/>
</dbReference>
<dbReference type="OrthoDB" id="10044919at2759"/>
<dbReference type="InterPro" id="IPR017452">
    <property type="entry name" value="GPCR_Rhodpsn_7TM"/>
</dbReference>
<keyword evidence="8" id="KW-0807">Transducer</keyword>
<keyword evidence="5" id="KW-0297">G-protein coupled receptor</keyword>
<feature type="region of interest" description="Disordered" evidence="9">
    <location>
        <begin position="326"/>
        <end position="351"/>
    </location>
</feature>
<feature type="transmembrane region" description="Helical" evidence="10">
    <location>
        <begin position="187"/>
        <end position="215"/>
    </location>
</feature>
<feature type="transmembrane region" description="Helical" evidence="10">
    <location>
        <begin position="28"/>
        <end position="51"/>
    </location>
</feature>
<evidence type="ECO:0000256" key="7">
    <source>
        <dbReference type="ARBA" id="ARBA00023170"/>
    </source>
</evidence>
<evidence type="ECO:0000256" key="10">
    <source>
        <dbReference type="SAM" id="Phobius"/>
    </source>
</evidence>
<keyword evidence="3 10" id="KW-0812">Transmembrane</keyword>
<dbReference type="GO" id="GO:0005886">
    <property type="term" value="C:plasma membrane"/>
    <property type="evidence" value="ECO:0007669"/>
    <property type="project" value="UniProtKB-SubCell"/>
</dbReference>
<dbReference type="AlphaFoldDB" id="A0A8B7YTW1"/>
<dbReference type="SUPFAM" id="SSF81321">
    <property type="entry name" value="Family A G protein-coupled receptor-like"/>
    <property type="match status" value="1"/>
</dbReference>
<keyword evidence="4 10" id="KW-1133">Transmembrane helix</keyword>
<dbReference type="PANTHER" id="PTHR24228:SF72">
    <property type="entry name" value="G-PROTEIN COUPLED RECEPTORS FAMILY 1 PROFILE DOMAIN-CONTAINING PROTEIN"/>
    <property type="match status" value="1"/>
</dbReference>
<evidence type="ECO:0000259" key="11">
    <source>
        <dbReference type="PROSITE" id="PS50262"/>
    </source>
</evidence>
<keyword evidence="7" id="KW-0675">Receptor</keyword>
<keyword evidence="6 10" id="KW-0472">Membrane</keyword>
<proteinExistence type="predicted"/>
<feature type="transmembrane region" description="Helical" evidence="10">
    <location>
        <begin position="98"/>
        <end position="118"/>
    </location>
</feature>
<dbReference type="CDD" id="cd00637">
    <property type="entry name" value="7tm_classA_rhodopsin-like"/>
    <property type="match status" value="1"/>
</dbReference>
<name>A0A8B7YTW1_ACAPL</name>
<evidence type="ECO:0000256" key="6">
    <source>
        <dbReference type="ARBA" id="ARBA00023136"/>
    </source>
</evidence>